<keyword evidence="6" id="KW-1185">Reference proteome</keyword>
<accession>A0A096B5H6</accession>
<dbReference type="RefSeq" id="WP_009256634.1">
    <property type="nucleotide sequence ID" value="NZ_KN174164.1"/>
</dbReference>
<dbReference type="Pfam" id="PF00239">
    <property type="entry name" value="Resolvase"/>
    <property type="match status" value="1"/>
</dbReference>
<keyword evidence="2" id="KW-0233">DNA recombination</keyword>
<evidence type="ECO:0000256" key="2">
    <source>
        <dbReference type="ARBA" id="ARBA00023172"/>
    </source>
</evidence>
<evidence type="ECO:0000259" key="4">
    <source>
        <dbReference type="PROSITE" id="PS51737"/>
    </source>
</evidence>
<evidence type="ECO:0000256" key="3">
    <source>
        <dbReference type="SAM" id="Coils"/>
    </source>
</evidence>
<dbReference type="InterPro" id="IPR011109">
    <property type="entry name" value="DNA_bind_recombinase_dom"/>
</dbReference>
<dbReference type="InterPro" id="IPR050639">
    <property type="entry name" value="SSR_resolvase"/>
</dbReference>
<dbReference type="Proteomes" id="UP000029585">
    <property type="component" value="Unassembled WGS sequence"/>
</dbReference>
<dbReference type="HOGENOM" id="CLU_010686_18_12_9"/>
<dbReference type="SUPFAM" id="SSF53041">
    <property type="entry name" value="Resolvase-like"/>
    <property type="match status" value="1"/>
</dbReference>
<evidence type="ECO:0000256" key="1">
    <source>
        <dbReference type="ARBA" id="ARBA00023125"/>
    </source>
</evidence>
<organism evidence="5 6">
    <name type="scientific">Flavonifractor plautii 1_3_50AFAA</name>
    <dbReference type="NCBI Taxonomy" id="742738"/>
    <lineage>
        <taxon>Bacteria</taxon>
        <taxon>Bacillati</taxon>
        <taxon>Bacillota</taxon>
        <taxon>Clostridia</taxon>
        <taxon>Eubacteriales</taxon>
        <taxon>Oscillospiraceae</taxon>
        <taxon>Flavonifractor</taxon>
    </lineage>
</organism>
<feature type="domain" description="Recombinase" evidence="4">
    <location>
        <begin position="182"/>
        <end position="299"/>
    </location>
</feature>
<evidence type="ECO:0000313" key="5">
    <source>
        <dbReference type="EMBL" id="KGF54211.1"/>
    </source>
</evidence>
<protein>
    <recommendedName>
        <fullName evidence="4">Recombinase domain-containing protein</fullName>
    </recommendedName>
</protein>
<gene>
    <name evidence="5" type="ORF">HMPREF9460_03005</name>
</gene>
<dbReference type="Gene3D" id="3.40.50.1390">
    <property type="entry name" value="Resolvase, N-terminal catalytic domain"/>
    <property type="match status" value="1"/>
</dbReference>
<feature type="coiled-coil region" evidence="3">
    <location>
        <begin position="405"/>
        <end position="486"/>
    </location>
</feature>
<dbReference type="GO" id="GO:0000150">
    <property type="term" value="F:DNA strand exchange activity"/>
    <property type="evidence" value="ECO:0007669"/>
    <property type="project" value="InterPro"/>
</dbReference>
<proteinExistence type="predicted"/>
<dbReference type="PANTHER" id="PTHR30461:SF2">
    <property type="entry name" value="SERINE RECOMBINASE PINE-RELATED"/>
    <property type="match status" value="1"/>
</dbReference>
<dbReference type="eggNOG" id="COG1961">
    <property type="taxonomic scope" value="Bacteria"/>
</dbReference>
<dbReference type="InterPro" id="IPR036162">
    <property type="entry name" value="Resolvase-like_N_sf"/>
</dbReference>
<sequence>MAEKIMQGIKQISELIGQAVKKRVVCLYRVSTVGQVEKDDIPMQKQYCREFCRGQSGWEIVKEFSEKGVSGFKVSAKDRDAIQEIQKMALKGEFDILLVFMFDRLGRRDDETPFVVEWFVKQGIEVWSAMEGQQRFDTHVDKLLNYIRYWQASGESIKTSLRVKTRLEQLTQEGYYTGGRVPFGYQAVKRGRINKKNHEVRDLAIEPGEAEVMKIIFQKYVYEGYGALRLHRYLMDQGLRTKDGKTITMGIINRVIKNPICIGIIQKGESQSSVLPELKIIDEEVFARAQEIVRERVVPQSEVPLTTRGQSLLVGNVYCGHCGARLSLATAGRNYKKKDGTVVKKTYSCYKCYNKAMAAEKCDGQTTYGVSKLDNLVDQIIHIQLQRIQKAPPQALIEKQRDREAEQVKAKAKLLREQYQQKQRDYQDLKEETLKVVRGTSRLNVDLLNNLIEETTVQMAELEGQIRTAEAELREVLSGAEQVRQEYAQLMDWAGLYDNCSFEAKKMIAAQFVKAVRVKRGYEVDIEFNVSFEEFQTLYLEPESEEDRRSRSATYLSLVEKSGQAG</sequence>
<dbReference type="CDD" id="cd00338">
    <property type="entry name" value="Ser_Recombinase"/>
    <property type="match status" value="1"/>
</dbReference>
<reference evidence="5 6" key="1">
    <citation type="submission" date="2011-08" db="EMBL/GenBank/DDBJ databases">
        <title>The Genome Sequence of Clostridium orbiscindens 1_3_50AFAA.</title>
        <authorList>
            <consortium name="The Broad Institute Genome Sequencing Platform"/>
            <person name="Earl A."/>
            <person name="Ward D."/>
            <person name="Feldgarden M."/>
            <person name="Gevers D."/>
            <person name="Daigneault M."/>
            <person name="Strauss J."/>
            <person name="Allen-Vercoe E."/>
            <person name="Young S.K."/>
            <person name="Zeng Q."/>
            <person name="Gargeya S."/>
            <person name="Fitzgerald M."/>
            <person name="Haas B."/>
            <person name="Abouelleil A."/>
            <person name="Alvarado L."/>
            <person name="Arachchi H.M."/>
            <person name="Berlin A."/>
            <person name="Brown A."/>
            <person name="Chapman S.B."/>
            <person name="Chen Z."/>
            <person name="Dunbar C."/>
            <person name="Freedman E."/>
            <person name="Gearin G."/>
            <person name="Gellesch M."/>
            <person name="Goldberg J."/>
            <person name="Griggs A."/>
            <person name="Gujja S."/>
            <person name="Heiman D."/>
            <person name="Howarth C."/>
            <person name="Larson L."/>
            <person name="Lui A."/>
            <person name="MacDonald P.J.P."/>
            <person name="Montmayeur A."/>
            <person name="Murphy C."/>
            <person name="Neiman D."/>
            <person name="Pearson M."/>
            <person name="Priest M."/>
            <person name="Roberts A."/>
            <person name="Saif S."/>
            <person name="Shea T."/>
            <person name="Shenoy N."/>
            <person name="Sisk P."/>
            <person name="Stolte C."/>
            <person name="Sykes S."/>
            <person name="Wortman J."/>
            <person name="Nusbaum C."/>
            <person name="Birren B."/>
        </authorList>
    </citation>
    <scope>NUCLEOTIDE SEQUENCE [LARGE SCALE GENOMIC DNA]</scope>
    <source>
        <strain evidence="5 6">1_3_50AFAA</strain>
    </source>
</reference>
<dbReference type="PANTHER" id="PTHR30461">
    <property type="entry name" value="DNA-INVERTASE FROM LAMBDOID PROPHAGE"/>
    <property type="match status" value="1"/>
</dbReference>
<dbReference type="GO" id="GO:0003677">
    <property type="term" value="F:DNA binding"/>
    <property type="evidence" value="ECO:0007669"/>
    <property type="project" value="UniProtKB-KW"/>
</dbReference>
<dbReference type="SMART" id="SM00857">
    <property type="entry name" value="Resolvase"/>
    <property type="match status" value="1"/>
</dbReference>
<dbReference type="EMBL" id="ADLO01000092">
    <property type="protein sequence ID" value="KGF54211.1"/>
    <property type="molecule type" value="Genomic_DNA"/>
</dbReference>
<comment type="caution">
    <text evidence="5">The sequence shown here is derived from an EMBL/GenBank/DDBJ whole genome shotgun (WGS) entry which is preliminary data.</text>
</comment>
<dbReference type="Gene3D" id="3.90.1750.20">
    <property type="entry name" value="Putative Large Serine Recombinase, Chain B, Domain 2"/>
    <property type="match status" value="1"/>
</dbReference>
<dbReference type="PATRIC" id="fig|742738.3.peg.3090"/>
<dbReference type="Pfam" id="PF07508">
    <property type="entry name" value="Recombinase"/>
    <property type="match status" value="1"/>
</dbReference>
<dbReference type="InterPro" id="IPR006119">
    <property type="entry name" value="Resolv_N"/>
</dbReference>
<evidence type="ECO:0000313" key="6">
    <source>
        <dbReference type="Proteomes" id="UP000029585"/>
    </source>
</evidence>
<name>A0A096B5H6_FLAPL</name>
<dbReference type="InterPro" id="IPR038109">
    <property type="entry name" value="DNA_bind_recomb_sf"/>
</dbReference>
<keyword evidence="1" id="KW-0238">DNA-binding</keyword>
<keyword evidence="3" id="KW-0175">Coiled coil</keyword>
<dbReference type="PROSITE" id="PS51737">
    <property type="entry name" value="RECOMBINASE_DNA_BIND"/>
    <property type="match status" value="1"/>
</dbReference>
<dbReference type="AlphaFoldDB" id="A0A096B5H6"/>